<dbReference type="SUPFAM" id="SSF54427">
    <property type="entry name" value="NTF2-like"/>
    <property type="match status" value="1"/>
</dbReference>
<reference evidence="2 3" key="1">
    <citation type="submission" date="2019-07" db="EMBL/GenBank/DDBJ databases">
        <title>Genome sequencing for Ferrovibrio sp. K5.</title>
        <authorList>
            <person name="Park S.-J."/>
        </authorList>
    </citation>
    <scope>NUCLEOTIDE SEQUENCE [LARGE SCALE GENOMIC DNA]</scope>
    <source>
        <strain evidence="2 3">K5</strain>
    </source>
</reference>
<dbReference type="RefSeq" id="WP_144067036.1">
    <property type="nucleotide sequence ID" value="NZ_CP041636.1"/>
</dbReference>
<accession>A0A516GX63</accession>
<dbReference type="InterPro" id="IPR037401">
    <property type="entry name" value="SnoaL-like"/>
</dbReference>
<feature type="domain" description="SnoaL-like" evidence="1">
    <location>
        <begin position="20"/>
        <end position="123"/>
    </location>
</feature>
<proteinExistence type="predicted"/>
<dbReference type="InterPro" id="IPR032710">
    <property type="entry name" value="NTF2-like_dom_sf"/>
</dbReference>
<dbReference type="KEGG" id="fer:FNB15_01630"/>
<evidence type="ECO:0000313" key="3">
    <source>
        <dbReference type="Proteomes" id="UP000317496"/>
    </source>
</evidence>
<gene>
    <name evidence="2" type="ORF">FNB15_01630</name>
</gene>
<dbReference type="Gene3D" id="3.10.450.50">
    <property type="match status" value="1"/>
</dbReference>
<evidence type="ECO:0000313" key="2">
    <source>
        <dbReference type="EMBL" id="QDO96055.1"/>
    </source>
</evidence>
<name>A0A516GX63_9PROT</name>
<dbReference type="AlphaFoldDB" id="A0A516GX63"/>
<dbReference type="EMBL" id="CP041636">
    <property type="protein sequence ID" value="QDO96055.1"/>
    <property type="molecule type" value="Genomic_DNA"/>
</dbReference>
<sequence>MKKPAQKQAAANKALLHWVFADLASGNGRPFIEMLAEDVVWHVEGSTAWSRSYRGKAAVKTDLLKPLFEVLAGPNPLTVSRMIAEEDCVVVQARGNAVTRTGVVYCNSYCMIFRLVDGRVVEITEYADTALIDRALPYPAVEGASAAAG</sequence>
<dbReference type="Pfam" id="PF12680">
    <property type="entry name" value="SnoaL_2"/>
    <property type="match status" value="1"/>
</dbReference>
<protein>
    <submittedName>
        <fullName evidence="2">Nuclear transport factor 2 family protein</fullName>
    </submittedName>
</protein>
<dbReference type="PANTHER" id="PTHR41252:SF1">
    <property type="entry name" value="BLR2505 PROTEIN"/>
    <property type="match status" value="1"/>
</dbReference>
<organism evidence="2 3">
    <name type="scientific">Ferrovibrio terrae</name>
    <dbReference type="NCBI Taxonomy" id="2594003"/>
    <lineage>
        <taxon>Bacteria</taxon>
        <taxon>Pseudomonadati</taxon>
        <taxon>Pseudomonadota</taxon>
        <taxon>Alphaproteobacteria</taxon>
        <taxon>Rhodospirillales</taxon>
        <taxon>Rhodospirillaceae</taxon>
        <taxon>Ferrovibrio</taxon>
    </lineage>
</organism>
<dbReference type="PANTHER" id="PTHR41252">
    <property type="entry name" value="BLR2505 PROTEIN"/>
    <property type="match status" value="1"/>
</dbReference>
<keyword evidence="3" id="KW-1185">Reference proteome</keyword>
<evidence type="ECO:0000259" key="1">
    <source>
        <dbReference type="Pfam" id="PF12680"/>
    </source>
</evidence>
<dbReference type="Proteomes" id="UP000317496">
    <property type="component" value="Chromosome"/>
</dbReference>
<dbReference type="OrthoDB" id="1450423at2"/>